<accession>U5N871</accession>
<proteinExistence type="predicted"/>
<protein>
    <submittedName>
        <fullName evidence="1">Uncharacterized protein</fullName>
    </submittedName>
</protein>
<dbReference type="KEGG" id="cbx:Cenrod_1676"/>
<gene>
    <name evidence="1" type="ORF">Cenrod_1676</name>
</gene>
<organism evidence="1 2">
    <name type="scientific">Candidatus Symbiobacter mobilis CR</name>
    <dbReference type="NCBI Taxonomy" id="946483"/>
    <lineage>
        <taxon>Bacteria</taxon>
        <taxon>Pseudomonadati</taxon>
        <taxon>Pseudomonadota</taxon>
        <taxon>Betaproteobacteria</taxon>
        <taxon>Burkholderiales</taxon>
        <taxon>Comamonadaceae</taxon>
    </lineage>
</organism>
<evidence type="ECO:0000313" key="2">
    <source>
        <dbReference type="Proteomes" id="UP000017184"/>
    </source>
</evidence>
<evidence type="ECO:0000313" key="1">
    <source>
        <dbReference type="EMBL" id="AGX87761.1"/>
    </source>
</evidence>
<dbReference type="EMBL" id="CP004885">
    <property type="protein sequence ID" value="AGX87761.1"/>
    <property type="molecule type" value="Genomic_DNA"/>
</dbReference>
<sequence>MGSFLRVVILVPPYYHNESALPFYEIRILTSLKAYMAEQYFTIRSFSIGSDNQQQPIASWMYSLS</sequence>
<reference evidence="1 2" key="1">
    <citation type="journal article" date="2013" name="Genome Biol.">
        <title>Genomic analysis reveals key aspects of prokaryotic symbiosis in the phototrophic consortium "Chlorochromatium aggregatum".</title>
        <authorList>
            <person name="Liu Z."/>
            <person name="Muller J."/>
            <person name="Li T."/>
            <person name="Alvey R.M."/>
            <person name="Vogl K."/>
            <person name="Frigaard N.U."/>
            <person name="Rockwell N.C."/>
            <person name="Boyd E.S."/>
            <person name="Tomsho L.P."/>
            <person name="Schuster S.C."/>
            <person name="Henke P."/>
            <person name="Rohde M."/>
            <person name="Overmann J."/>
            <person name="Bryant D.A."/>
        </authorList>
    </citation>
    <scope>NUCLEOTIDE SEQUENCE [LARGE SCALE GENOMIC DNA]</scope>
    <source>
        <strain evidence="1">CR</strain>
    </source>
</reference>
<name>U5N871_9BURK</name>
<keyword evidence="2" id="KW-1185">Reference proteome</keyword>
<dbReference type="AlphaFoldDB" id="U5N871"/>
<dbReference type="Proteomes" id="UP000017184">
    <property type="component" value="Chromosome"/>
</dbReference>
<dbReference type="HOGENOM" id="CLU_2841669_0_0_4"/>